<dbReference type="Pfam" id="PF00069">
    <property type="entry name" value="Pkinase"/>
    <property type="match status" value="1"/>
</dbReference>
<proteinExistence type="predicted"/>
<dbReference type="SMART" id="SM00220">
    <property type="entry name" value="S_TKc"/>
    <property type="match status" value="1"/>
</dbReference>
<dbReference type="Gene3D" id="1.10.510.10">
    <property type="entry name" value="Transferase(Phosphotransferase) domain 1"/>
    <property type="match status" value="1"/>
</dbReference>
<evidence type="ECO:0000256" key="4">
    <source>
        <dbReference type="ARBA" id="ARBA00022777"/>
    </source>
</evidence>
<dbReference type="PROSITE" id="PS00108">
    <property type="entry name" value="PROTEIN_KINASE_ST"/>
    <property type="match status" value="1"/>
</dbReference>
<name>A0A2P6NNF6_9EUKA</name>
<evidence type="ECO:0000256" key="3">
    <source>
        <dbReference type="ARBA" id="ARBA00022741"/>
    </source>
</evidence>
<feature type="region of interest" description="Disordered" evidence="6">
    <location>
        <begin position="338"/>
        <end position="359"/>
    </location>
</feature>
<evidence type="ECO:0000313" key="9">
    <source>
        <dbReference type="Proteomes" id="UP000241769"/>
    </source>
</evidence>
<keyword evidence="4 8" id="KW-0418">Kinase</keyword>
<sequence length="476" mass="54400">MTRISELPPALNCSGARCKNRNLIWSTDENHGLEKPDVCIWYRFEMQEQGELFHLNLELISNQLNDEVVAIKKFKESDDDEAVRKTTMREVKILKMLKNENIVNLIEAFRRKGKLFLVFEYVERNMLEVLDESPNGLPPEAVRRYVYQLLKALLFCHTNGIMHRDIKPENLLVARDDTLKLCDFGFARNVIPRKNSIITGYVATRWYRGPELLLGSNTYGKPVDIWAVGCIMGELYTGKPVFPGESEIDQLYIIQKTCGPMTSEQQEMFNNNSNFAGLKFPDMSNPTTLERKYKGRIDPLTLSLMDSMLQMDSARRPSCQEALRHSYFDDIREESLDLSGKVKRPGSPSAEEATTSQTQAQAMMRIKTETPADFRRGKNTAAVLDLGPFSSRNRSQAPTALYSQRSRSNEGSRFPDVQEYETTTVIKPPPYALRTKATKDDIKRKVSQTVSVNSKPEYKEYSLPPHQFPKISAIKL</sequence>
<dbReference type="GO" id="GO:0005524">
    <property type="term" value="F:ATP binding"/>
    <property type="evidence" value="ECO:0007669"/>
    <property type="project" value="UniProtKB-KW"/>
</dbReference>
<evidence type="ECO:0000256" key="6">
    <source>
        <dbReference type="SAM" id="MobiDB-lite"/>
    </source>
</evidence>
<protein>
    <submittedName>
        <fullName evidence="8">Protein kinase domain containing protein</fullName>
    </submittedName>
</protein>
<dbReference type="InParanoid" id="A0A2P6NNF6"/>
<evidence type="ECO:0000256" key="5">
    <source>
        <dbReference type="ARBA" id="ARBA00022840"/>
    </source>
</evidence>
<keyword evidence="1" id="KW-0723">Serine/threonine-protein kinase</keyword>
<comment type="caution">
    <text evidence="8">The sequence shown here is derived from an EMBL/GenBank/DDBJ whole genome shotgun (WGS) entry which is preliminary data.</text>
</comment>
<keyword evidence="3" id="KW-0547">Nucleotide-binding</keyword>
<gene>
    <name evidence="8" type="ORF">PROFUN_06858</name>
</gene>
<dbReference type="PROSITE" id="PS50011">
    <property type="entry name" value="PROTEIN_KINASE_DOM"/>
    <property type="match status" value="1"/>
</dbReference>
<keyword evidence="2" id="KW-0808">Transferase</keyword>
<feature type="region of interest" description="Disordered" evidence="6">
    <location>
        <begin position="388"/>
        <end position="414"/>
    </location>
</feature>
<feature type="domain" description="Protein kinase" evidence="7">
    <location>
        <begin position="41"/>
        <end position="328"/>
    </location>
</feature>
<dbReference type="FunFam" id="1.10.510.10:FF:000624">
    <property type="entry name" value="Mitogen-activated protein kinase"/>
    <property type="match status" value="1"/>
</dbReference>
<feature type="compositionally biased region" description="Polar residues" evidence="6">
    <location>
        <begin position="390"/>
        <end position="411"/>
    </location>
</feature>
<dbReference type="InterPro" id="IPR008271">
    <property type="entry name" value="Ser/Thr_kinase_AS"/>
</dbReference>
<dbReference type="OrthoDB" id="548217at2759"/>
<keyword evidence="5" id="KW-0067">ATP-binding</keyword>
<reference evidence="8 9" key="1">
    <citation type="journal article" date="2018" name="Genome Biol. Evol.">
        <title>Multiple Roots of Fruiting Body Formation in Amoebozoa.</title>
        <authorList>
            <person name="Hillmann F."/>
            <person name="Forbes G."/>
            <person name="Novohradska S."/>
            <person name="Ferling I."/>
            <person name="Riege K."/>
            <person name="Groth M."/>
            <person name="Westermann M."/>
            <person name="Marz M."/>
            <person name="Spaller T."/>
            <person name="Winckler T."/>
            <person name="Schaap P."/>
            <person name="Glockner G."/>
        </authorList>
    </citation>
    <scope>NUCLEOTIDE SEQUENCE [LARGE SCALE GENOMIC DNA]</scope>
    <source>
        <strain evidence="8 9">Jena</strain>
    </source>
</reference>
<evidence type="ECO:0000259" key="7">
    <source>
        <dbReference type="PROSITE" id="PS50011"/>
    </source>
</evidence>
<dbReference type="AlphaFoldDB" id="A0A2P6NNF6"/>
<dbReference type="Proteomes" id="UP000241769">
    <property type="component" value="Unassembled WGS sequence"/>
</dbReference>
<dbReference type="GO" id="GO:0004674">
    <property type="term" value="F:protein serine/threonine kinase activity"/>
    <property type="evidence" value="ECO:0007669"/>
    <property type="project" value="UniProtKB-KW"/>
</dbReference>
<dbReference type="InterPro" id="IPR000719">
    <property type="entry name" value="Prot_kinase_dom"/>
</dbReference>
<accession>A0A2P6NNF6</accession>
<dbReference type="SUPFAM" id="SSF56112">
    <property type="entry name" value="Protein kinase-like (PK-like)"/>
    <property type="match status" value="1"/>
</dbReference>
<organism evidence="8 9">
    <name type="scientific">Planoprotostelium fungivorum</name>
    <dbReference type="NCBI Taxonomy" id="1890364"/>
    <lineage>
        <taxon>Eukaryota</taxon>
        <taxon>Amoebozoa</taxon>
        <taxon>Evosea</taxon>
        <taxon>Variosea</taxon>
        <taxon>Cavosteliida</taxon>
        <taxon>Cavosteliaceae</taxon>
        <taxon>Planoprotostelium</taxon>
    </lineage>
</organism>
<evidence type="ECO:0000256" key="1">
    <source>
        <dbReference type="ARBA" id="ARBA00022527"/>
    </source>
</evidence>
<dbReference type="InterPro" id="IPR011009">
    <property type="entry name" value="Kinase-like_dom_sf"/>
</dbReference>
<dbReference type="InterPro" id="IPR050117">
    <property type="entry name" value="MAPK"/>
</dbReference>
<dbReference type="PANTHER" id="PTHR24055">
    <property type="entry name" value="MITOGEN-ACTIVATED PROTEIN KINASE"/>
    <property type="match status" value="1"/>
</dbReference>
<keyword evidence="9" id="KW-1185">Reference proteome</keyword>
<dbReference type="EMBL" id="MDYQ01000044">
    <property type="protein sequence ID" value="PRP85489.1"/>
    <property type="molecule type" value="Genomic_DNA"/>
</dbReference>
<evidence type="ECO:0000256" key="2">
    <source>
        <dbReference type="ARBA" id="ARBA00022679"/>
    </source>
</evidence>
<evidence type="ECO:0000313" key="8">
    <source>
        <dbReference type="EMBL" id="PRP85489.1"/>
    </source>
</evidence>
<dbReference type="Gene3D" id="3.30.200.20">
    <property type="entry name" value="Phosphorylase Kinase, domain 1"/>
    <property type="match status" value="1"/>
</dbReference>